<evidence type="ECO:0000313" key="2">
    <source>
        <dbReference type="Proteomes" id="UP001141253"/>
    </source>
</evidence>
<organism evidence="1 2">
    <name type="scientific">Salix suchowensis</name>
    <dbReference type="NCBI Taxonomy" id="1278906"/>
    <lineage>
        <taxon>Eukaryota</taxon>
        <taxon>Viridiplantae</taxon>
        <taxon>Streptophyta</taxon>
        <taxon>Embryophyta</taxon>
        <taxon>Tracheophyta</taxon>
        <taxon>Spermatophyta</taxon>
        <taxon>Magnoliopsida</taxon>
        <taxon>eudicotyledons</taxon>
        <taxon>Gunneridae</taxon>
        <taxon>Pentapetalae</taxon>
        <taxon>rosids</taxon>
        <taxon>fabids</taxon>
        <taxon>Malpighiales</taxon>
        <taxon>Salicaceae</taxon>
        <taxon>Saliceae</taxon>
        <taxon>Salix</taxon>
    </lineage>
</organism>
<reference evidence="1" key="1">
    <citation type="submission" date="2022-10" db="EMBL/GenBank/DDBJ databases">
        <authorList>
            <person name="Hyden B.L."/>
            <person name="Feng K."/>
            <person name="Yates T."/>
            <person name="Jawdy S."/>
            <person name="Smart L.B."/>
            <person name="Muchero W."/>
        </authorList>
    </citation>
    <scope>NUCLEOTIDE SEQUENCE</scope>
    <source>
        <tissue evidence="1">Shoot tip</tissue>
    </source>
</reference>
<accession>A0ABQ8ZJ05</accession>
<keyword evidence="2" id="KW-1185">Reference proteome</keyword>
<reference evidence="1" key="2">
    <citation type="journal article" date="2023" name="Int. J. Mol. Sci.">
        <title>De Novo Assembly and Annotation of 11 Diverse Shrub Willow (Salix) Genomes Reveals Novel Gene Organization in Sex-Linked Regions.</title>
        <authorList>
            <person name="Hyden B."/>
            <person name="Feng K."/>
            <person name="Yates T.B."/>
            <person name="Jawdy S."/>
            <person name="Cereghino C."/>
            <person name="Smart L.B."/>
            <person name="Muchero W."/>
        </authorList>
    </citation>
    <scope>NUCLEOTIDE SEQUENCE</scope>
    <source>
        <tissue evidence="1">Shoot tip</tissue>
    </source>
</reference>
<dbReference type="Proteomes" id="UP001141253">
    <property type="component" value="Chromosome 16"/>
</dbReference>
<comment type="caution">
    <text evidence="1">The sequence shown here is derived from an EMBL/GenBank/DDBJ whole genome shotgun (WGS) entry which is preliminary data.</text>
</comment>
<protein>
    <submittedName>
        <fullName evidence="1">Uncharacterized protein</fullName>
    </submittedName>
</protein>
<evidence type="ECO:0000313" key="1">
    <source>
        <dbReference type="EMBL" id="KAJ6301804.1"/>
    </source>
</evidence>
<name>A0ABQ8ZJ05_9ROSI</name>
<dbReference type="EMBL" id="JAPFFI010000027">
    <property type="protein sequence ID" value="KAJ6301804.1"/>
    <property type="molecule type" value="Genomic_DNA"/>
</dbReference>
<proteinExistence type="predicted"/>
<gene>
    <name evidence="1" type="ORF">OIU77_016008</name>
</gene>
<sequence>MITTVDSSSFTFNHLIIVRRIVRWAGKALLLLGPSLNQPLSEPAQTISRPTTTQLIKTKPARTVHVPTKPLHSNPTPIRRSVLVTAHSNLLPLCLSKPLQINLERLHVFLEAQGRHGPQEIITVDCLSLLSLALVGGLSCDEADELGHAFLHRLLGVLGDFSVCWECFFHDPTNVGYR</sequence>